<reference evidence="11" key="1">
    <citation type="submission" date="2009-01" db="EMBL/GenBank/DDBJ databases">
        <authorList>
            <person name="Fulton L."/>
            <person name="Clifton S."/>
            <person name="Chinwalla A.T."/>
            <person name="Mitreva M."/>
            <person name="Sodergren E."/>
            <person name="Weinstock G."/>
            <person name="Clifton S."/>
            <person name="Dooling D.J."/>
            <person name="Fulton B."/>
            <person name="Minx P."/>
            <person name="Pepin K.H."/>
            <person name="Johnson M."/>
            <person name="Bhonagiri V."/>
            <person name="Nash W.E."/>
            <person name="Mardis E.R."/>
            <person name="Wilson R.K."/>
        </authorList>
    </citation>
    <scope>NUCLEOTIDE SEQUENCE [LARGE SCALE GENOMIC DNA]</scope>
    <source>
        <strain evidence="11">ATCC 10379</strain>
    </source>
</reference>
<feature type="transmembrane region" description="Helical" evidence="10">
    <location>
        <begin position="7"/>
        <end position="26"/>
    </location>
</feature>
<evidence type="ECO:0000256" key="4">
    <source>
        <dbReference type="ARBA" id="ARBA00022475"/>
    </source>
</evidence>
<evidence type="ECO:0000256" key="9">
    <source>
        <dbReference type="ARBA" id="ARBA00046722"/>
    </source>
</evidence>
<evidence type="ECO:0000313" key="11">
    <source>
        <dbReference type="EMBL" id="EER68872.1"/>
    </source>
</evidence>
<keyword evidence="4" id="KW-1003">Cell membrane</keyword>
<keyword evidence="5 10" id="KW-0812">Transmembrane</keyword>
<dbReference type="Proteomes" id="UP000006004">
    <property type="component" value="Unassembled WGS sequence"/>
</dbReference>
<dbReference type="OrthoDB" id="4974788at2"/>
<dbReference type="RefSeq" id="WP_004263950.1">
    <property type="nucleotide sequence ID" value="NZ_ACDZ02000006.1"/>
</dbReference>
<keyword evidence="6 10" id="KW-1133">Transmembrane helix</keyword>
<evidence type="ECO:0000256" key="6">
    <source>
        <dbReference type="ARBA" id="ARBA00022989"/>
    </source>
</evidence>
<feature type="transmembrane region" description="Helical" evidence="10">
    <location>
        <begin position="960"/>
        <end position="979"/>
    </location>
</feature>
<feature type="transmembrane region" description="Helical" evidence="10">
    <location>
        <begin position="1012"/>
        <end position="1031"/>
    </location>
</feature>
<dbReference type="eggNOG" id="COG1511">
    <property type="taxonomic scope" value="Bacteria"/>
</dbReference>
<evidence type="ECO:0000256" key="2">
    <source>
        <dbReference type="ARBA" id="ARBA00008338"/>
    </source>
</evidence>
<comment type="subcellular location">
    <subcellularLocation>
        <location evidence="1">Cell membrane</location>
        <topology evidence="1">Multi-pass membrane protein</topology>
    </subcellularLocation>
</comment>
<evidence type="ECO:0000256" key="1">
    <source>
        <dbReference type="ARBA" id="ARBA00004651"/>
    </source>
</evidence>
<sequence length="1040" mass="117029">MSKKGLIILSSIIIVLTSIIVFYGVIKPNPVIPGNQEAKITNNDIKIAFVNEDSGVVYNGDNIQMSSVLLNTLKENTEYKLETVSRAIAEKGLEAGNYNIMLVLPSKFSQDVLALESRNPKQAIFQYKIKSDKKDIVKQAEQAVSEIKQFFNKDIINVYFSSIIGNLQSSQTQVGAAIGRERSVLNKYQSNLLVPLTDYSNQFKGVGSSSENMLSSFSNFHKSINNTNEAFTSIMDTNRTYDKEIEKIKLLQENWQSSLQIRENNLNLYDEGLKKLSVKEELSNLKLTQKFLSEELTNPVAYTESEQKVKNLNKAIETILTTFNGMNSNVLEITNTYQDKIKEAVSDSMKKSAVDNANQQTIGLMIDDLKGSMLERVSEAVRNLPYYDANMIENLQIGEEDKKYLKNINSFAEKYSQANNIILAKNNTTFSQERLLNLKGVVLNELAKNRTISLKNNEDKYIRVRVLVNSPYKFNSLNVNYGSISKISDNEFIITLNQPTKELNINYKLEYKGEVLMMSPAVVDAEIDTVRSVSMVHGEGEKIETTDKDGKKTSKLLYSKEDKDIENRSTQTQVIFPFELPFNLKESNKAIYNDLKNYNNLFSVVKTIYGLDLNKDNFDSLEPKEGSLLKKAELKNLNEILTSIVAKTITNQLKTELTIPKEKFSEIEALKVNAEELNKVIGELRKNTKVFSDNLSATILETEKVSKTLEEKPELKETEKRDNTELVTVSLEINKDLIKLMGASNTLLNNTKSNQSTSEVVNKGFESLGNSVKTLERDGTGLASKVNDLKSSMDANYGDNEEFLKTFSKVLNNAKDGNSKNKAVYDYLSNPINAGNITKLVSENNTQNIALKQDTRTGFVMTVVVYLISVLLAHILQNTDFSKIQNQRYVSRVQWKNASLPMTIMMGLSFVLSIIIGLIVGGKLDYVLEKTLGLIVLMFLLMVLFTGMNNWLLNKIKSTGLLISISILLLYLVTAGQLLDERTKANEVLSYISPLNYIENALTSFLNNQDGWGVVFGISFIFTILVSVFNMSEYKKIKNI</sequence>
<dbReference type="GO" id="GO:0005886">
    <property type="term" value="C:plasma membrane"/>
    <property type="evidence" value="ECO:0007669"/>
    <property type="project" value="UniProtKB-SubCell"/>
</dbReference>
<feature type="transmembrane region" description="Helical" evidence="10">
    <location>
        <begin position="932"/>
        <end position="953"/>
    </location>
</feature>
<comment type="caution">
    <text evidence="11">The sequence shown here is derived from an EMBL/GenBank/DDBJ whole genome shotgun (WGS) entry which is preliminary data.</text>
</comment>
<comment type="subunit">
    <text evidence="9">Homodimer. Interacts with EssB.</text>
</comment>
<evidence type="ECO:0000313" key="12">
    <source>
        <dbReference type="Proteomes" id="UP000006004"/>
    </source>
</evidence>
<evidence type="ECO:0000256" key="10">
    <source>
        <dbReference type="SAM" id="Phobius"/>
    </source>
</evidence>
<gene>
    <name evidence="11" type="primary">esaA</name>
    <name evidence="11" type="ORF">GEMHA0001_1395</name>
</gene>
<dbReference type="PANTHER" id="PTHR43077">
    <property type="entry name" value="TRANSPORT PERMEASE YVFS-RELATED"/>
    <property type="match status" value="1"/>
</dbReference>
<dbReference type="InterPro" id="IPR051328">
    <property type="entry name" value="T7SS_ABC-Transporter"/>
</dbReference>
<dbReference type="AlphaFoldDB" id="C5NV18"/>
<name>C5NV18_9BACL</name>
<accession>C5NV18</accession>
<evidence type="ECO:0000256" key="3">
    <source>
        <dbReference type="ARBA" id="ARBA00020819"/>
    </source>
</evidence>
<dbReference type="NCBIfam" id="TIGR03929">
    <property type="entry name" value="T7_esaA_Nterm"/>
    <property type="match status" value="1"/>
</dbReference>
<reference evidence="11" key="2">
    <citation type="submission" date="2009-06" db="EMBL/GenBank/DDBJ databases">
        <authorList>
            <person name="Sebastian Y."/>
            <person name="Madupu R."/>
            <person name="Durkin A.S."/>
            <person name="Torralba M."/>
            <person name="Methe B."/>
            <person name="Sutton G.G."/>
            <person name="Strausberg R.L."/>
            <person name="Nelson K.E."/>
        </authorList>
    </citation>
    <scope>NUCLEOTIDE SEQUENCE [LARGE SCALE GENOMIC DNA]</scope>
    <source>
        <strain evidence="11">ATCC 10379</strain>
    </source>
</reference>
<evidence type="ECO:0000256" key="5">
    <source>
        <dbReference type="ARBA" id="ARBA00022692"/>
    </source>
</evidence>
<feature type="transmembrane region" description="Helical" evidence="10">
    <location>
        <begin position="898"/>
        <end position="920"/>
    </location>
</feature>
<protein>
    <recommendedName>
        <fullName evidence="3">Type VII secretion system accessory factor EsaA</fullName>
    </recommendedName>
</protein>
<organism evidence="11 12">
    <name type="scientific">Gemella haemolysans ATCC 10379</name>
    <dbReference type="NCBI Taxonomy" id="546270"/>
    <lineage>
        <taxon>Bacteria</taxon>
        <taxon>Bacillati</taxon>
        <taxon>Bacillota</taxon>
        <taxon>Bacilli</taxon>
        <taxon>Bacillales</taxon>
        <taxon>Gemellaceae</taxon>
        <taxon>Gemella</taxon>
    </lineage>
</organism>
<dbReference type="PANTHER" id="PTHR43077:SF10">
    <property type="entry name" value="TRANSPORT PERMEASE PROTEIN"/>
    <property type="match status" value="1"/>
</dbReference>
<keyword evidence="7" id="KW-0843">Virulence</keyword>
<keyword evidence="8 10" id="KW-0472">Membrane</keyword>
<keyword evidence="12" id="KW-1185">Reference proteome</keyword>
<evidence type="ECO:0000256" key="8">
    <source>
        <dbReference type="ARBA" id="ARBA00023136"/>
    </source>
</evidence>
<proteinExistence type="inferred from homology"/>
<feature type="transmembrane region" description="Helical" evidence="10">
    <location>
        <begin position="858"/>
        <end position="877"/>
    </location>
</feature>
<dbReference type="InterPro" id="IPR023838">
    <property type="entry name" value="T7SS_EsaA"/>
</dbReference>
<comment type="similarity">
    <text evidence="2">Belongs to the EsaA family.</text>
</comment>
<dbReference type="EMBL" id="ACDZ02000006">
    <property type="protein sequence ID" value="EER68872.1"/>
    <property type="molecule type" value="Genomic_DNA"/>
</dbReference>
<evidence type="ECO:0000256" key="7">
    <source>
        <dbReference type="ARBA" id="ARBA00023026"/>
    </source>
</evidence>
<dbReference type="GeneID" id="93288207"/>